<protein>
    <recommendedName>
        <fullName evidence="1">HNH nuclease domain-containing protein</fullName>
    </recommendedName>
</protein>
<dbReference type="GO" id="GO:0008270">
    <property type="term" value="F:zinc ion binding"/>
    <property type="evidence" value="ECO:0007669"/>
    <property type="project" value="InterPro"/>
</dbReference>
<dbReference type="Gene3D" id="1.10.30.50">
    <property type="match status" value="1"/>
</dbReference>
<feature type="domain" description="HNH nuclease" evidence="1">
    <location>
        <begin position="43"/>
        <end position="99"/>
    </location>
</feature>
<dbReference type="HOGENOM" id="CLU_1286683_0_0_7"/>
<dbReference type="KEGG" id="bex:A11Q_2418"/>
<dbReference type="OrthoDB" id="9816185at2"/>
<organism evidence="2 3">
    <name type="scientific">Pseudobdellovibrio exovorus JSS</name>
    <dbReference type="NCBI Taxonomy" id="1184267"/>
    <lineage>
        <taxon>Bacteria</taxon>
        <taxon>Pseudomonadati</taxon>
        <taxon>Bdellovibrionota</taxon>
        <taxon>Bdellovibrionia</taxon>
        <taxon>Bdellovibrionales</taxon>
        <taxon>Pseudobdellovibrionaceae</taxon>
        <taxon>Pseudobdellovibrio</taxon>
    </lineage>
</organism>
<dbReference type="InterPro" id="IPR002711">
    <property type="entry name" value="HNH"/>
</dbReference>
<dbReference type="RefSeq" id="WP_015471124.1">
    <property type="nucleotide sequence ID" value="NC_020813.1"/>
</dbReference>
<dbReference type="GO" id="GO:0003676">
    <property type="term" value="F:nucleic acid binding"/>
    <property type="evidence" value="ECO:0007669"/>
    <property type="project" value="InterPro"/>
</dbReference>
<dbReference type="STRING" id="1184267.A11Q_2418"/>
<accession>M4VTV2</accession>
<dbReference type="InterPro" id="IPR003615">
    <property type="entry name" value="HNH_nuc"/>
</dbReference>
<dbReference type="PATRIC" id="fig|1184267.3.peg.2447"/>
<reference evidence="2 3" key="1">
    <citation type="journal article" date="2013" name="ISME J.">
        <title>By their genes ye shall know them: genomic signatures of predatory bacteria.</title>
        <authorList>
            <person name="Pasternak Z."/>
            <person name="Pietrokovski S."/>
            <person name="Rotem O."/>
            <person name="Gophna U."/>
            <person name="Lurie-Weinberger M.N."/>
            <person name="Jurkevitch E."/>
        </authorList>
    </citation>
    <scope>NUCLEOTIDE SEQUENCE [LARGE SCALE GENOMIC DNA]</scope>
    <source>
        <strain evidence="2 3">JSS</strain>
    </source>
</reference>
<dbReference type="Pfam" id="PF01844">
    <property type="entry name" value="HNH"/>
    <property type="match status" value="1"/>
</dbReference>
<dbReference type="GO" id="GO:0004519">
    <property type="term" value="F:endonuclease activity"/>
    <property type="evidence" value="ECO:0007669"/>
    <property type="project" value="InterPro"/>
</dbReference>
<dbReference type="EMBL" id="CP003537">
    <property type="protein sequence ID" value="AGH96634.1"/>
    <property type="molecule type" value="Genomic_DNA"/>
</dbReference>
<name>M4VTV2_9BACT</name>
<evidence type="ECO:0000259" key="1">
    <source>
        <dbReference type="SMART" id="SM00507"/>
    </source>
</evidence>
<evidence type="ECO:0000313" key="3">
    <source>
        <dbReference type="Proteomes" id="UP000012040"/>
    </source>
</evidence>
<dbReference type="SMART" id="SM00507">
    <property type="entry name" value="HNHc"/>
    <property type="match status" value="1"/>
</dbReference>
<dbReference type="eggNOG" id="COG1403">
    <property type="taxonomic scope" value="Bacteria"/>
</dbReference>
<evidence type="ECO:0000313" key="2">
    <source>
        <dbReference type="EMBL" id="AGH96634.1"/>
    </source>
</evidence>
<proteinExistence type="predicted"/>
<dbReference type="Proteomes" id="UP000012040">
    <property type="component" value="Chromosome"/>
</dbReference>
<dbReference type="AlphaFoldDB" id="M4VTV2"/>
<gene>
    <name evidence="2" type="ORF">A11Q_2418</name>
</gene>
<sequence>MGKNRIENLYTLSNSEKELLKLPESKKKDSWDTHTFQDLKKNLKSHLYVEQENLCVYCKQELSKETRLTHIEHVIARDNNEKFCFALKNLALSCRDCNSAKSAKYVYHNERTEKSLSRYPHRSVRFLIPHPHYDNFDEHVSFFLDFYPIEVNQSSKGIKLIEICNLRRFGLMANKITAEFKNSAGGMEEKIYKLSAKSPEEALAGIDEIIAELL</sequence>
<keyword evidence="3" id="KW-1185">Reference proteome</keyword>
<dbReference type="CDD" id="cd00085">
    <property type="entry name" value="HNHc"/>
    <property type="match status" value="1"/>
</dbReference>